<protein>
    <submittedName>
        <fullName evidence="1">Predicted protein</fullName>
    </submittedName>
</protein>
<dbReference type="AlphaFoldDB" id="E5AAL6"/>
<gene>
    <name evidence="1" type="ORF">LEMA_uP018370.1</name>
</gene>
<proteinExistence type="predicted"/>
<accession>E5AAL6</accession>
<dbReference type="HOGENOM" id="CLU_2574314_0_0_1"/>
<dbReference type="EMBL" id="FP929138">
    <property type="protein sequence ID" value="CBY00707.1"/>
    <property type="molecule type" value="Genomic_DNA"/>
</dbReference>
<dbReference type="Proteomes" id="UP000002668">
    <property type="component" value="Genome"/>
</dbReference>
<reference evidence="2" key="1">
    <citation type="journal article" date="2011" name="Nat. Commun.">
        <title>Effector diversification within compartments of the Leptosphaeria maculans genome affected by Repeat-Induced Point mutations.</title>
        <authorList>
            <person name="Rouxel T."/>
            <person name="Grandaubert J."/>
            <person name="Hane J.K."/>
            <person name="Hoede C."/>
            <person name="van de Wouw A.P."/>
            <person name="Couloux A."/>
            <person name="Dominguez V."/>
            <person name="Anthouard V."/>
            <person name="Bally P."/>
            <person name="Bourras S."/>
            <person name="Cozijnsen A.J."/>
            <person name="Ciuffetti L.M."/>
            <person name="Degrave A."/>
            <person name="Dilmaghani A."/>
            <person name="Duret L."/>
            <person name="Fudal I."/>
            <person name="Goodwin S.B."/>
            <person name="Gout L."/>
            <person name="Glaser N."/>
            <person name="Linglin J."/>
            <person name="Kema G.H.J."/>
            <person name="Lapalu N."/>
            <person name="Lawrence C.B."/>
            <person name="May K."/>
            <person name="Meyer M."/>
            <person name="Ollivier B."/>
            <person name="Poulain J."/>
            <person name="Schoch C.L."/>
            <person name="Simon A."/>
            <person name="Spatafora J.W."/>
            <person name="Stachowiak A."/>
            <person name="Turgeon B.G."/>
            <person name="Tyler B.M."/>
            <person name="Vincent D."/>
            <person name="Weissenbach J."/>
            <person name="Amselem J."/>
            <person name="Quesneville H."/>
            <person name="Oliver R.P."/>
            <person name="Wincker P."/>
            <person name="Balesdent M.-H."/>
            <person name="Howlett B.J."/>
        </authorList>
    </citation>
    <scope>NUCLEOTIDE SEQUENCE [LARGE SCALE GENOMIC DNA]</scope>
    <source>
        <strain evidence="2">JN3 / isolate v23.1.3 / race Av1-4-5-6-7-8</strain>
    </source>
</reference>
<dbReference type="InParanoid" id="E5AAL6"/>
<keyword evidence="2" id="KW-1185">Reference proteome</keyword>
<dbReference type="VEuPathDB" id="FungiDB:LEMA_uP018370.1"/>
<name>E5AAL6_LEPMJ</name>
<evidence type="ECO:0000313" key="1">
    <source>
        <dbReference type="EMBL" id="CBY00707.1"/>
    </source>
</evidence>
<evidence type="ECO:0000313" key="2">
    <source>
        <dbReference type="Proteomes" id="UP000002668"/>
    </source>
</evidence>
<sequence length="81" mass="8912">MGDIAIASFQVMQVFNTSVKMTPGDPLNDGLLGNEQRFKISWVAGAAGDVIESLGKAQDQARKHDEWFGRFPSARMDAVVW</sequence>
<organism evidence="2">
    <name type="scientific">Leptosphaeria maculans (strain JN3 / isolate v23.1.3 / race Av1-4-5-6-7-8)</name>
    <name type="common">Blackleg fungus</name>
    <name type="synonym">Phoma lingam</name>
    <dbReference type="NCBI Taxonomy" id="985895"/>
    <lineage>
        <taxon>Eukaryota</taxon>
        <taxon>Fungi</taxon>
        <taxon>Dikarya</taxon>
        <taxon>Ascomycota</taxon>
        <taxon>Pezizomycotina</taxon>
        <taxon>Dothideomycetes</taxon>
        <taxon>Pleosporomycetidae</taxon>
        <taxon>Pleosporales</taxon>
        <taxon>Pleosporineae</taxon>
        <taxon>Leptosphaeriaceae</taxon>
        <taxon>Plenodomus</taxon>
        <taxon>Plenodomus lingam/Leptosphaeria maculans species complex</taxon>
    </lineage>
</organism>